<dbReference type="AlphaFoldDB" id="Q8VK80"/>
<gene>
    <name evidence="1" type="ordered locus">MT1096.2</name>
</gene>
<sequence>MNSLSGIARAIRLRFRGEIWVGGDAPCFDDQFGDLKCQMC</sequence>
<reference evidence="1 2" key="1">
    <citation type="journal article" date="2002" name="J. Bacteriol.">
        <title>Whole-genome comparison of Mycobacterium tuberculosis clinical and laboratory strains.</title>
        <authorList>
            <person name="Fleischmann R.D."/>
            <person name="Alland D."/>
            <person name="Eisen J.A."/>
            <person name="Carpenter L."/>
            <person name="White O."/>
            <person name="Peterson J."/>
            <person name="DeBoy R."/>
            <person name="Dodson R."/>
            <person name="Gwinn M."/>
            <person name="Haft D."/>
            <person name="Hickey E."/>
            <person name="Kolonay J.F."/>
            <person name="Nelson W.C."/>
            <person name="Umayam L.A."/>
            <person name="Ermolaeva M."/>
            <person name="Salzberg S.L."/>
            <person name="Delcher A."/>
            <person name="Utterback T."/>
            <person name="Weidman J."/>
            <person name="Khouri H."/>
            <person name="Gill J."/>
            <person name="Mikula A."/>
            <person name="Bishai W."/>
            <person name="Jacobs Jr W.R.Jr."/>
            <person name="Venter J.C."/>
            <person name="Fraser C.M."/>
        </authorList>
    </citation>
    <scope>NUCLEOTIDE SEQUENCE [LARGE SCALE GENOMIC DNA]</scope>
    <source>
        <strain evidence="2">CDC 1551 / Oshkosh</strain>
    </source>
</reference>
<organism evidence="1 2">
    <name type="scientific">Mycobacterium tuberculosis (strain CDC 1551 / Oshkosh)</name>
    <dbReference type="NCBI Taxonomy" id="83331"/>
    <lineage>
        <taxon>Bacteria</taxon>
        <taxon>Bacillati</taxon>
        <taxon>Actinomycetota</taxon>
        <taxon>Actinomycetes</taxon>
        <taxon>Mycobacteriales</taxon>
        <taxon>Mycobacteriaceae</taxon>
        <taxon>Mycobacterium</taxon>
        <taxon>Mycobacterium tuberculosis complex</taxon>
    </lineage>
</organism>
<keyword evidence="2" id="KW-1185">Reference proteome</keyword>
<dbReference type="HOGENOM" id="CLU_3292779_0_0_11"/>
<proteinExistence type="predicted"/>
<dbReference type="EMBL" id="AE000516">
    <property type="protein sequence ID" value="AAK45352.1"/>
    <property type="molecule type" value="Genomic_DNA"/>
</dbReference>
<name>Q8VK80_MYCTO</name>
<evidence type="ECO:0000313" key="1">
    <source>
        <dbReference type="EMBL" id="AAK45352.1"/>
    </source>
</evidence>
<accession>Q8VK80</accession>
<dbReference type="Proteomes" id="UP000001020">
    <property type="component" value="Chromosome"/>
</dbReference>
<dbReference type="KEGG" id="mtc:MT1096.2"/>
<evidence type="ECO:0000313" key="2">
    <source>
        <dbReference type="Proteomes" id="UP000001020"/>
    </source>
</evidence>
<protein>
    <submittedName>
        <fullName evidence="1">Uncharacterized protein</fullName>
    </submittedName>
</protein>